<dbReference type="SUPFAM" id="SSF54001">
    <property type="entry name" value="Cysteine proteinases"/>
    <property type="match status" value="1"/>
</dbReference>
<evidence type="ECO:0000313" key="7">
    <source>
        <dbReference type="EMBL" id="NDY83166.1"/>
    </source>
</evidence>
<comment type="caution">
    <text evidence="7">The sequence shown here is derived from an EMBL/GenBank/DDBJ whole genome shotgun (WGS) entry which is preliminary data.</text>
</comment>
<evidence type="ECO:0000256" key="4">
    <source>
        <dbReference type="ARBA" id="ARBA00022807"/>
    </source>
</evidence>
<keyword evidence="3" id="KW-0378">Hydrolase</keyword>
<evidence type="ECO:0000256" key="3">
    <source>
        <dbReference type="ARBA" id="ARBA00022801"/>
    </source>
</evidence>
<dbReference type="InterPro" id="IPR051202">
    <property type="entry name" value="Peptidase_C40"/>
</dbReference>
<organism evidence="7">
    <name type="scientific">Sheuella amnicola</name>
    <dbReference type="NCBI Taxonomy" id="2707330"/>
    <lineage>
        <taxon>Bacteria</taxon>
        <taxon>Pseudomonadati</taxon>
        <taxon>Pseudomonadota</taxon>
        <taxon>Betaproteobacteria</taxon>
        <taxon>Burkholderiales</taxon>
        <taxon>Alcaligenaceae</taxon>
        <taxon>Sheuella</taxon>
    </lineage>
</organism>
<sequence>MRIFFQPFTSALIDQSTRKRWLCLLTAICSILLAGCATNSGTGASAMNTPYDWRTSNDPIGALLSRQKSSTTKSYKDIRIDHPLAAQAMSHLGISYRYGGKSPDTGFDCSGLVLYSAQQSLGLKLPPRADEQALLGSYVSRQDLKVGDLVFFNTMGRRYSHVGVYIGDDLFVHSPAKGGVVRVESMTMRYWDKRYTGARRLDLAELSK</sequence>
<comment type="similarity">
    <text evidence="1">Belongs to the peptidase C40 family.</text>
</comment>
<dbReference type="InterPro" id="IPR000064">
    <property type="entry name" value="NLP_P60_dom"/>
</dbReference>
<dbReference type="PANTHER" id="PTHR47053">
    <property type="entry name" value="MUREIN DD-ENDOPEPTIDASE MEPH-RELATED"/>
    <property type="match status" value="1"/>
</dbReference>
<evidence type="ECO:0000256" key="1">
    <source>
        <dbReference type="ARBA" id="ARBA00007074"/>
    </source>
</evidence>
<dbReference type="PANTHER" id="PTHR47053:SF1">
    <property type="entry name" value="MUREIN DD-ENDOPEPTIDASE MEPH-RELATED"/>
    <property type="match status" value="1"/>
</dbReference>
<dbReference type="InterPro" id="IPR038765">
    <property type="entry name" value="Papain-like_cys_pep_sf"/>
</dbReference>
<feature type="chain" id="PRO_5025422181" evidence="5">
    <location>
        <begin position="40"/>
        <end position="208"/>
    </location>
</feature>
<dbReference type="Gene3D" id="3.90.1720.10">
    <property type="entry name" value="endopeptidase domain like (from Nostoc punctiforme)"/>
    <property type="match status" value="1"/>
</dbReference>
<dbReference type="GO" id="GO:0006508">
    <property type="term" value="P:proteolysis"/>
    <property type="evidence" value="ECO:0007669"/>
    <property type="project" value="UniProtKB-KW"/>
</dbReference>
<feature type="domain" description="NlpC/P60" evidence="6">
    <location>
        <begin position="78"/>
        <end position="202"/>
    </location>
</feature>
<keyword evidence="4" id="KW-0788">Thiol protease</keyword>
<name>A0A6B2QWY9_9BURK</name>
<protein>
    <submittedName>
        <fullName evidence="7">C40 family peptidase</fullName>
    </submittedName>
</protein>
<reference evidence="7" key="1">
    <citation type="submission" date="2020-02" db="EMBL/GenBank/DDBJ databases">
        <authorList>
            <person name="Chen W.-M."/>
        </authorList>
    </citation>
    <scope>NUCLEOTIDE SEQUENCE</scope>
    <source>
        <strain evidence="7">NBD-18</strain>
    </source>
</reference>
<keyword evidence="5" id="KW-0732">Signal</keyword>
<gene>
    <name evidence="7" type="ORF">G3I67_07970</name>
</gene>
<feature type="signal peptide" evidence="5">
    <location>
        <begin position="1"/>
        <end position="39"/>
    </location>
</feature>
<proteinExistence type="inferred from homology"/>
<evidence type="ECO:0000259" key="6">
    <source>
        <dbReference type="PROSITE" id="PS51935"/>
    </source>
</evidence>
<dbReference type="PROSITE" id="PS51935">
    <property type="entry name" value="NLPC_P60"/>
    <property type="match status" value="1"/>
</dbReference>
<dbReference type="GO" id="GO:0008234">
    <property type="term" value="F:cysteine-type peptidase activity"/>
    <property type="evidence" value="ECO:0007669"/>
    <property type="project" value="UniProtKB-KW"/>
</dbReference>
<dbReference type="RefSeq" id="WP_163653903.1">
    <property type="nucleotide sequence ID" value="NZ_JAAGRN010000004.1"/>
</dbReference>
<evidence type="ECO:0000256" key="5">
    <source>
        <dbReference type="SAM" id="SignalP"/>
    </source>
</evidence>
<keyword evidence="2" id="KW-0645">Protease</keyword>
<dbReference type="EMBL" id="JAAGRN010000004">
    <property type="protein sequence ID" value="NDY83166.1"/>
    <property type="molecule type" value="Genomic_DNA"/>
</dbReference>
<accession>A0A6B2QWY9</accession>
<evidence type="ECO:0000256" key="2">
    <source>
        <dbReference type="ARBA" id="ARBA00022670"/>
    </source>
</evidence>
<dbReference type="Pfam" id="PF00877">
    <property type="entry name" value="NLPC_P60"/>
    <property type="match status" value="1"/>
</dbReference>
<dbReference type="AlphaFoldDB" id="A0A6B2QWY9"/>